<evidence type="ECO:0000256" key="1">
    <source>
        <dbReference type="SAM" id="MobiDB-lite"/>
    </source>
</evidence>
<protein>
    <submittedName>
        <fullName evidence="2">Uncharacterized protein</fullName>
    </submittedName>
</protein>
<feature type="region of interest" description="Disordered" evidence="1">
    <location>
        <begin position="39"/>
        <end position="81"/>
    </location>
</feature>
<evidence type="ECO:0000313" key="2">
    <source>
        <dbReference type="EMBL" id="AQP52276.1"/>
    </source>
</evidence>
<dbReference type="STRING" id="399497.BW733_17055"/>
<gene>
    <name evidence="2" type="ORF">BW733_17055</name>
</gene>
<feature type="compositionally biased region" description="Basic and acidic residues" evidence="1">
    <location>
        <begin position="45"/>
        <end position="54"/>
    </location>
</feature>
<dbReference type="EMBL" id="CP019607">
    <property type="protein sequence ID" value="AQP52276.1"/>
    <property type="molecule type" value="Genomic_DNA"/>
</dbReference>
<name>A0A1Q2D1K1_9ACTN</name>
<organism evidence="2 3">
    <name type="scientific">Tessaracoccus flavescens</name>
    <dbReference type="NCBI Taxonomy" id="399497"/>
    <lineage>
        <taxon>Bacteria</taxon>
        <taxon>Bacillati</taxon>
        <taxon>Actinomycetota</taxon>
        <taxon>Actinomycetes</taxon>
        <taxon>Propionibacteriales</taxon>
        <taxon>Propionibacteriaceae</taxon>
        <taxon>Tessaracoccus</taxon>
    </lineage>
</organism>
<feature type="region of interest" description="Disordered" evidence="1">
    <location>
        <begin position="1"/>
        <end position="25"/>
    </location>
</feature>
<dbReference type="Proteomes" id="UP000188235">
    <property type="component" value="Chromosome"/>
</dbReference>
<dbReference type="KEGG" id="tfa:BW733_17055"/>
<accession>A0A1Q2D1K1</accession>
<sequence>MRTLGSTKSSKVDPRGTVMTQHHTPDDALQADLEALGEQFEAEEREDRRVDAERRRKGLPGPERDIKTYPGFADGGATPRN</sequence>
<proteinExistence type="predicted"/>
<keyword evidence="3" id="KW-1185">Reference proteome</keyword>
<reference evidence="2 3" key="1">
    <citation type="journal article" date="2008" name="Int. J. Syst. Evol. Microbiol.">
        <title>Tessaracoccus flavescens sp. nov., isolated from marine sediment.</title>
        <authorList>
            <person name="Lee D.W."/>
            <person name="Lee S.D."/>
        </authorList>
    </citation>
    <scope>NUCLEOTIDE SEQUENCE [LARGE SCALE GENOMIC DNA]</scope>
    <source>
        <strain evidence="2 3">SST-39T</strain>
    </source>
</reference>
<evidence type="ECO:0000313" key="3">
    <source>
        <dbReference type="Proteomes" id="UP000188235"/>
    </source>
</evidence>
<dbReference type="AlphaFoldDB" id="A0A1Q2D1K1"/>